<gene>
    <name evidence="2" type="ORF">AC579_6381</name>
</gene>
<dbReference type="OrthoDB" id="10068368at2759"/>
<dbReference type="Proteomes" id="UP000073492">
    <property type="component" value="Unassembled WGS sequence"/>
</dbReference>
<keyword evidence="3" id="KW-1185">Reference proteome</keyword>
<feature type="region of interest" description="Disordered" evidence="1">
    <location>
        <begin position="1"/>
        <end position="20"/>
    </location>
</feature>
<reference evidence="2 3" key="1">
    <citation type="submission" date="2015-07" db="EMBL/GenBank/DDBJ databases">
        <title>Comparative genomics of the Sigatoka disease complex on banana suggests a link between parallel evolutionary changes in Pseudocercospora fijiensis and Pseudocercospora eumusae and increased virulence on the banana host.</title>
        <authorList>
            <person name="Chang T.-C."/>
            <person name="Salvucci A."/>
            <person name="Crous P.W."/>
            <person name="Stergiopoulos I."/>
        </authorList>
    </citation>
    <scope>NUCLEOTIDE SEQUENCE [LARGE SCALE GENOMIC DNA]</scope>
    <source>
        <strain evidence="2 3">CBS 116634</strain>
    </source>
</reference>
<dbReference type="AlphaFoldDB" id="A0A139IJ04"/>
<comment type="caution">
    <text evidence="2">The sequence shown here is derived from an EMBL/GenBank/DDBJ whole genome shotgun (WGS) entry which is preliminary data.</text>
</comment>
<accession>A0A139IJ04</accession>
<evidence type="ECO:0000313" key="3">
    <source>
        <dbReference type="Proteomes" id="UP000073492"/>
    </source>
</evidence>
<name>A0A139IJ04_9PEZI</name>
<sequence>MPPAANAAASVKSSGSSIATKTSIVKPPVKQPCWCGDDCQPSCELGLKAQYTKKHKARKRDLRSSWV</sequence>
<proteinExistence type="predicted"/>
<feature type="compositionally biased region" description="Polar residues" evidence="1">
    <location>
        <begin position="11"/>
        <end position="20"/>
    </location>
</feature>
<organism evidence="2 3">
    <name type="scientific">Pseudocercospora musae</name>
    <dbReference type="NCBI Taxonomy" id="113226"/>
    <lineage>
        <taxon>Eukaryota</taxon>
        <taxon>Fungi</taxon>
        <taxon>Dikarya</taxon>
        <taxon>Ascomycota</taxon>
        <taxon>Pezizomycotina</taxon>
        <taxon>Dothideomycetes</taxon>
        <taxon>Dothideomycetidae</taxon>
        <taxon>Mycosphaerellales</taxon>
        <taxon>Mycosphaerellaceae</taxon>
        <taxon>Pseudocercospora</taxon>
    </lineage>
</organism>
<evidence type="ECO:0000256" key="1">
    <source>
        <dbReference type="SAM" id="MobiDB-lite"/>
    </source>
</evidence>
<dbReference type="EMBL" id="LFZO01000077">
    <property type="protein sequence ID" value="KXT14721.1"/>
    <property type="molecule type" value="Genomic_DNA"/>
</dbReference>
<evidence type="ECO:0000313" key="2">
    <source>
        <dbReference type="EMBL" id="KXT14721.1"/>
    </source>
</evidence>
<protein>
    <submittedName>
        <fullName evidence="2">Uncharacterized protein</fullName>
    </submittedName>
</protein>